<proteinExistence type="predicted"/>
<feature type="transmembrane region" description="Helical" evidence="1">
    <location>
        <begin position="12"/>
        <end position="31"/>
    </location>
</feature>
<accession>A0A1I3KPU7</accession>
<organism evidence="2 3">
    <name type="scientific">Myroides guanonis</name>
    <dbReference type="NCBI Taxonomy" id="1150112"/>
    <lineage>
        <taxon>Bacteria</taxon>
        <taxon>Pseudomonadati</taxon>
        <taxon>Bacteroidota</taxon>
        <taxon>Flavobacteriia</taxon>
        <taxon>Flavobacteriales</taxon>
        <taxon>Flavobacteriaceae</taxon>
        <taxon>Myroides</taxon>
    </lineage>
</organism>
<evidence type="ECO:0000313" key="3">
    <source>
        <dbReference type="Proteomes" id="UP000243887"/>
    </source>
</evidence>
<reference evidence="3" key="1">
    <citation type="submission" date="2016-10" db="EMBL/GenBank/DDBJ databases">
        <authorList>
            <person name="Varghese N."/>
            <person name="Submissions S."/>
        </authorList>
    </citation>
    <scope>NUCLEOTIDE SEQUENCE [LARGE SCALE GENOMIC DNA]</scope>
    <source>
        <strain evidence="3">DSM 26542</strain>
    </source>
</reference>
<evidence type="ECO:0000256" key="1">
    <source>
        <dbReference type="SAM" id="Phobius"/>
    </source>
</evidence>
<dbReference type="Proteomes" id="UP000243887">
    <property type="component" value="Unassembled WGS sequence"/>
</dbReference>
<keyword evidence="1" id="KW-0472">Membrane</keyword>
<keyword evidence="1" id="KW-0812">Transmembrane</keyword>
<dbReference type="RefSeq" id="WP_090677345.1">
    <property type="nucleotide sequence ID" value="NZ_FORU01000001.1"/>
</dbReference>
<keyword evidence="3" id="KW-1185">Reference proteome</keyword>
<evidence type="ECO:0000313" key="2">
    <source>
        <dbReference type="EMBL" id="SFI74496.1"/>
    </source>
</evidence>
<keyword evidence="1" id="KW-1133">Transmembrane helix</keyword>
<sequence length="93" mass="10583">MENEDKNKYKMLFLGLFMDLVGLVSFIVPGLGESIDFVWAPISSFILVKMYKGNVGKVGAIVNFIEEISPGLDVIPTFTLTWAYTYYYSKRKL</sequence>
<gene>
    <name evidence="2" type="ORF">SAMN04487893_10126</name>
</gene>
<protein>
    <submittedName>
        <fullName evidence="2">Uncharacterized protein</fullName>
    </submittedName>
</protein>
<dbReference type="OrthoDB" id="1144067at2"/>
<dbReference type="STRING" id="1150112.SAMN04487893_10126"/>
<dbReference type="EMBL" id="FORU01000001">
    <property type="protein sequence ID" value="SFI74496.1"/>
    <property type="molecule type" value="Genomic_DNA"/>
</dbReference>
<dbReference type="AlphaFoldDB" id="A0A1I3KPU7"/>
<name>A0A1I3KPU7_9FLAO</name>